<keyword evidence="2" id="KW-1185">Reference proteome</keyword>
<gene>
    <name evidence="1" type="ORF">GGQ86_000023</name>
</gene>
<dbReference type="EMBL" id="JAVDPY010000001">
    <property type="protein sequence ID" value="MDR6331576.1"/>
    <property type="molecule type" value="Genomic_DNA"/>
</dbReference>
<name>A0ABU1KBB8_XANFL</name>
<evidence type="ECO:0000313" key="2">
    <source>
        <dbReference type="Proteomes" id="UP001245370"/>
    </source>
</evidence>
<dbReference type="Proteomes" id="UP001245370">
    <property type="component" value="Unassembled WGS sequence"/>
</dbReference>
<comment type="caution">
    <text evidence="1">The sequence shown here is derived from an EMBL/GenBank/DDBJ whole genome shotgun (WGS) entry which is preliminary data.</text>
</comment>
<reference evidence="1 2" key="1">
    <citation type="submission" date="2023-07" db="EMBL/GenBank/DDBJ databases">
        <title>Genomic Encyclopedia of Type Strains, Phase IV (KMG-IV): sequencing the most valuable type-strain genomes for metagenomic binning, comparative biology and taxonomic classification.</title>
        <authorList>
            <person name="Goeker M."/>
        </authorList>
    </citation>
    <scope>NUCLEOTIDE SEQUENCE [LARGE SCALE GENOMIC DNA]</scope>
    <source>
        <strain evidence="1 2">DSM 338</strain>
    </source>
</reference>
<organism evidence="1 2">
    <name type="scientific">Xanthobacter flavus</name>
    <dbReference type="NCBI Taxonomy" id="281"/>
    <lineage>
        <taxon>Bacteria</taxon>
        <taxon>Pseudomonadati</taxon>
        <taxon>Pseudomonadota</taxon>
        <taxon>Alphaproteobacteria</taxon>
        <taxon>Hyphomicrobiales</taxon>
        <taxon>Xanthobacteraceae</taxon>
        <taxon>Xanthobacter</taxon>
    </lineage>
</organism>
<proteinExistence type="predicted"/>
<dbReference type="RefSeq" id="WP_149577670.1">
    <property type="nucleotide sequence ID" value="NZ_BSDO01000002.1"/>
</dbReference>
<protein>
    <submittedName>
        <fullName evidence="1">Uncharacterized protein</fullName>
    </submittedName>
</protein>
<dbReference type="GeneID" id="95763094"/>
<sequence length="214" mass="24175">MSESINCFVQRINLHVTTKIGLSGRTSLLIAKFNMINACELGTNAMIQIVKEKLSICAFVACIYMLCIDIRFANGNEILETILTRSFFIQNITIYCSQFIPDVTERSSGKYGDISRLTYHIRQEVVGELPADQSIFVVRRSADMARAGALQAIRQLYEFDRDREQARIVEWCEQSAAVEIAEYVRDHDGRHDEFVAIIAAAKKGGDRSKSELKP</sequence>
<accession>A0ABU1KBB8</accession>
<evidence type="ECO:0000313" key="1">
    <source>
        <dbReference type="EMBL" id="MDR6331576.1"/>
    </source>
</evidence>